<feature type="binding site" evidence="4">
    <location>
        <position position="36"/>
    </location>
    <ligand>
        <name>S-adenosyl-L-methionine</name>
        <dbReference type="ChEBI" id="CHEBI:59789"/>
    </ligand>
</feature>
<feature type="binding site" evidence="4">
    <location>
        <position position="132"/>
    </location>
    <ligand>
        <name>S-adenosyl-L-methionine</name>
        <dbReference type="ChEBI" id="CHEBI:59789"/>
    </ligand>
</feature>
<organism evidence="5 6">
    <name type="scientific">Scopulibacillus darangshiensis</name>
    <dbReference type="NCBI Taxonomy" id="442528"/>
    <lineage>
        <taxon>Bacteria</taxon>
        <taxon>Bacillati</taxon>
        <taxon>Bacillota</taxon>
        <taxon>Bacilli</taxon>
        <taxon>Bacillales</taxon>
        <taxon>Sporolactobacillaceae</taxon>
        <taxon>Scopulibacillus</taxon>
    </lineage>
</organism>
<proteinExistence type="inferred from homology"/>
<dbReference type="AlphaFoldDB" id="A0A4R2PB11"/>
<keyword evidence="4" id="KW-0460">Magnesium</keyword>
<evidence type="ECO:0000256" key="1">
    <source>
        <dbReference type="ARBA" id="ARBA00022603"/>
    </source>
</evidence>
<keyword evidence="4" id="KW-0819">tRNA processing</keyword>
<dbReference type="Pfam" id="PF01596">
    <property type="entry name" value="Methyltransf_3"/>
    <property type="match status" value="1"/>
</dbReference>
<dbReference type="EMBL" id="SLXK01000001">
    <property type="protein sequence ID" value="TCP32289.1"/>
    <property type="molecule type" value="Genomic_DNA"/>
</dbReference>
<comment type="catalytic activity">
    <reaction evidence="4">
        <text>5-hydroxyuridine(34) in tRNA + S-adenosyl-L-methionine = 5-methoxyuridine(34) in tRNA + S-adenosyl-L-homocysteine + H(+)</text>
        <dbReference type="Rhea" id="RHEA:60524"/>
        <dbReference type="Rhea" id="RHEA-COMP:13381"/>
        <dbReference type="Rhea" id="RHEA-COMP:15591"/>
        <dbReference type="ChEBI" id="CHEBI:15378"/>
        <dbReference type="ChEBI" id="CHEBI:57856"/>
        <dbReference type="ChEBI" id="CHEBI:59789"/>
        <dbReference type="ChEBI" id="CHEBI:136877"/>
        <dbReference type="ChEBI" id="CHEBI:143860"/>
    </reaction>
</comment>
<dbReference type="SUPFAM" id="SSF53335">
    <property type="entry name" value="S-adenosyl-L-methionine-dependent methyltransferases"/>
    <property type="match status" value="1"/>
</dbReference>
<dbReference type="GO" id="GO:0030488">
    <property type="term" value="P:tRNA methylation"/>
    <property type="evidence" value="ECO:0007669"/>
    <property type="project" value="UniProtKB-UniRule"/>
</dbReference>
<gene>
    <name evidence="4" type="primary">trmR</name>
    <name evidence="5" type="ORF">EV207_101268</name>
</gene>
<sequence>MDFSKAASYVASFVNEDNKELKGLESEARERGIPIMQPEAMALVQHMIKWLKPERILEIGTAVGFSAIKMALASRKRSKIITVERDDDMFHEAKKNILSMGVQDSVHLVHADAMERHHDTVEQGPYDIIFIDAAKGQYQHFFELYAPLLTLKGLIITDNILFRGFAAEPETAVSKRLERLANKVNDFNHWLSENDQFDTVYLTVGDGLAISSRREKKDI</sequence>
<name>A0A4R2PB11_9BACL</name>
<comment type="subunit">
    <text evidence="4">Homodimer.</text>
</comment>
<feature type="binding site" evidence="4">
    <location>
        <position position="84"/>
    </location>
    <ligand>
        <name>S-adenosyl-L-methionine</name>
        <dbReference type="ChEBI" id="CHEBI:59789"/>
    </ligand>
</feature>
<keyword evidence="6" id="KW-1185">Reference proteome</keyword>
<feature type="binding site" evidence="4">
    <location>
        <begin position="112"/>
        <end position="113"/>
    </location>
    <ligand>
        <name>S-adenosyl-L-methionine</name>
        <dbReference type="ChEBI" id="CHEBI:59789"/>
    </ligand>
</feature>
<dbReference type="Gene3D" id="3.40.50.150">
    <property type="entry name" value="Vaccinia Virus protein VP39"/>
    <property type="match status" value="1"/>
</dbReference>
<dbReference type="InterPro" id="IPR050362">
    <property type="entry name" value="Cation-dep_OMT"/>
</dbReference>
<dbReference type="EC" id="2.1.1.-" evidence="4"/>
<evidence type="ECO:0000313" key="6">
    <source>
        <dbReference type="Proteomes" id="UP000295416"/>
    </source>
</evidence>
<dbReference type="GO" id="GO:0016300">
    <property type="term" value="F:tRNA (uridine) methyltransferase activity"/>
    <property type="evidence" value="ECO:0007669"/>
    <property type="project" value="UniProtKB-UniRule"/>
</dbReference>
<feature type="binding site" evidence="4">
    <location>
        <position position="158"/>
    </location>
    <ligand>
        <name>Mg(2+)</name>
        <dbReference type="ChEBI" id="CHEBI:18420"/>
    </ligand>
</feature>
<dbReference type="RefSeq" id="WP_165886800.1">
    <property type="nucleotide sequence ID" value="NZ_SLXK01000001.1"/>
</dbReference>
<comment type="caution">
    <text evidence="5">The sequence shown here is derived from an EMBL/GenBank/DDBJ whole genome shotgun (WGS) entry which is preliminary data.</text>
</comment>
<keyword evidence="1 4" id="KW-0489">Methyltransferase</keyword>
<dbReference type="InterPro" id="IPR029063">
    <property type="entry name" value="SAM-dependent_MTases_sf"/>
</dbReference>
<evidence type="ECO:0000256" key="3">
    <source>
        <dbReference type="ARBA" id="ARBA00022691"/>
    </source>
</evidence>
<dbReference type="PANTHER" id="PTHR10509">
    <property type="entry name" value="O-METHYLTRANSFERASE-RELATED"/>
    <property type="match status" value="1"/>
</dbReference>
<feature type="binding site" evidence="4">
    <location>
        <position position="132"/>
    </location>
    <ligand>
        <name>Mg(2+)</name>
        <dbReference type="ChEBI" id="CHEBI:18420"/>
    </ligand>
</feature>
<keyword evidence="4" id="KW-0479">Metal-binding</keyword>
<dbReference type="GO" id="GO:0000287">
    <property type="term" value="F:magnesium ion binding"/>
    <property type="evidence" value="ECO:0007669"/>
    <property type="project" value="UniProtKB-UniRule"/>
</dbReference>
<dbReference type="PANTHER" id="PTHR10509:SF14">
    <property type="entry name" value="CAFFEOYL-COA O-METHYLTRANSFERASE 3-RELATED"/>
    <property type="match status" value="1"/>
</dbReference>
<feature type="binding site" evidence="4">
    <location>
        <position position="159"/>
    </location>
    <ligand>
        <name>Mg(2+)</name>
        <dbReference type="ChEBI" id="CHEBI:18420"/>
    </ligand>
</feature>
<reference evidence="5 6" key="1">
    <citation type="submission" date="2019-03" db="EMBL/GenBank/DDBJ databases">
        <title>Genomic Encyclopedia of Type Strains, Phase IV (KMG-IV): sequencing the most valuable type-strain genomes for metagenomic binning, comparative biology and taxonomic classification.</title>
        <authorList>
            <person name="Goeker M."/>
        </authorList>
    </citation>
    <scope>NUCLEOTIDE SEQUENCE [LARGE SCALE GENOMIC DNA]</scope>
    <source>
        <strain evidence="5 6">DSM 19377</strain>
    </source>
</reference>
<dbReference type="HAMAP" id="MF_02217">
    <property type="entry name" value="TrmR_methyltr"/>
    <property type="match status" value="1"/>
</dbReference>
<feature type="binding site" evidence="4">
    <location>
        <position position="66"/>
    </location>
    <ligand>
        <name>S-adenosyl-L-methionine</name>
        <dbReference type="ChEBI" id="CHEBI:59789"/>
    </ligand>
</feature>
<evidence type="ECO:0000256" key="4">
    <source>
        <dbReference type="HAMAP-Rule" id="MF_02217"/>
    </source>
</evidence>
<accession>A0A4R2PB11</accession>
<dbReference type="InterPro" id="IPR002935">
    <property type="entry name" value="SAM_O-MeTrfase"/>
</dbReference>
<dbReference type="CDD" id="cd02440">
    <property type="entry name" value="AdoMet_MTases"/>
    <property type="match status" value="1"/>
</dbReference>
<dbReference type="GO" id="GO:0008171">
    <property type="term" value="F:O-methyltransferase activity"/>
    <property type="evidence" value="ECO:0007669"/>
    <property type="project" value="InterPro"/>
</dbReference>
<dbReference type="GO" id="GO:0008757">
    <property type="term" value="F:S-adenosylmethionine-dependent methyltransferase activity"/>
    <property type="evidence" value="ECO:0007669"/>
    <property type="project" value="TreeGrafter"/>
</dbReference>
<keyword evidence="3 4" id="KW-0949">S-adenosyl-L-methionine</keyword>
<keyword evidence="2 4" id="KW-0808">Transferase</keyword>
<evidence type="ECO:0000313" key="5">
    <source>
        <dbReference type="EMBL" id="TCP32289.1"/>
    </source>
</evidence>
<comment type="function">
    <text evidence="4">Catalyzes the methylation of 5-hydroxyuridine (ho5U) to form 5-methoxyuridine (mo5U) at position 34 in tRNAs.</text>
</comment>
<dbReference type="PROSITE" id="PS51682">
    <property type="entry name" value="SAM_OMT_I"/>
    <property type="match status" value="1"/>
</dbReference>
<dbReference type="Proteomes" id="UP000295416">
    <property type="component" value="Unassembled WGS sequence"/>
</dbReference>
<comment type="similarity">
    <text evidence="4">Belongs to the class I-like SAM-binding methyltransferase superfamily. Cation-dependent O-methyltransferase family.</text>
</comment>
<dbReference type="InterPro" id="IPR043675">
    <property type="entry name" value="TrmR_methyltr"/>
</dbReference>
<evidence type="ECO:0000256" key="2">
    <source>
        <dbReference type="ARBA" id="ARBA00022679"/>
    </source>
</evidence>
<protein>
    <recommendedName>
        <fullName evidence="4">tRNA 5-hydroxyuridine methyltransferase</fullName>
        <ecNumber evidence="4">2.1.1.-</ecNumber>
    </recommendedName>
    <alternativeName>
        <fullName evidence="4">ho5U methyltransferase</fullName>
    </alternativeName>
</protein>